<sequence>MITLIYRGIVAIVVFFIIKNIFQEEKLTLQANATLVIIPLILRLLMIK</sequence>
<proteinExistence type="predicted"/>
<comment type="caution">
    <text evidence="2">The sequence shown here is derived from an EMBL/GenBank/DDBJ whole genome shotgun (WGS) entry which is preliminary data.</text>
</comment>
<dbReference type="EMBL" id="JAHBCL010000001">
    <property type="protein sequence ID" value="MBS7525179.1"/>
    <property type="molecule type" value="Genomic_DNA"/>
</dbReference>
<keyword evidence="1" id="KW-0812">Transmembrane</keyword>
<feature type="transmembrane region" description="Helical" evidence="1">
    <location>
        <begin position="28"/>
        <end position="46"/>
    </location>
</feature>
<feature type="transmembrane region" description="Helical" evidence="1">
    <location>
        <begin position="5"/>
        <end position="22"/>
    </location>
</feature>
<keyword evidence="1" id="KW-1133">Transmembrane helix</keyword>
<protein>
    <submittedName>
        <fullName evidence="2">Uncharacterized protein</fullName>
    </submittedName>
</protein>
<accession>A0ABS5PJD7</accession>
<keyword evidence="3" id="KW-1185">Reference proteome</keyword>
<reference evidence="2 3" key="1">
    <citation type="submission" date="2021-05" db="EMBL/GenBank/DDBJ databases">
        <title>Fusibacter ferrireducens sp. nov., an anaerobic, sulfur- and Fe-reducing bacterium isolated from the mangrove sediment.</title>
        <authorList>
            <person name="Qiu D."/>
        </authorList>
    </citation>
    <scope>NUCLEOTIDE SEQUENCE [LARGE SCALE GENOMIC DNA]</scope>
    <source>
        <strain evidence="2 3">DSM 12116</strain>
    </source>
</reference>
<organism evidence="2 3">
    <name type="scientific">Fusibacter paucivorans</name>
    <dbReference type="NCBI Taxonomy" id="76009"/>
    <lineage>
        <taxon>Bacteria</taxon>
        <taxon>Bacillati</taxon>
        <taxon>Bacillota</taxon>
        <taxon>Clostridia</taxon>
        <taxon>Eubacteriales</taxon>
        <taxon>Eubacteriales Family XII. Incertae Sedis</taxon>
        <taxon>Fusibacter</taxon>
    </lineage>
</organism>
<evidence type="ECO:0000313" key="2">
    <source>
        <dbReference type="EMBL" id="MBS7525179.1"/>
    </source>
</evidence>
<gene>
    <name evidence="2" type="ORF">KHM83_00665</name>
</gene>
<name>A0ABS5PJD7_9FIRM</name>
<dbReference type="RefSeq" id="WP_213234963.1">
    <property type="nucleotide sequence ID" value="NZ_JAHBCL010000001.1"/>
</dbReference>
<keyword evidence="1" id="KW-0472">Membrane</keyword>
<evidence type="ECO:0000256" key="1">
    <source>
        <dbReference type="SAM" id="Phobius"/>
    </source>
</evidence>
<dbReference type="Proteomes" id="UP000746471">
    <property type="component" value="Unassembled WGS sequence"/>
</dbReference>
<evidence type="ECO:0000313" key="3">
    <source>
        <dbReference type="Proteomes" id="UP000746471"/>
    </source>
</evidence>